<dbReference type="EMBL" id="LKAM01000008">
    <property type="protein sequence ID" value="KUM47018.1"/>
    <property type="molecule type" value="Genomic_DNA"/>
</dbReference>
<name>A0A117NGM5_PICGL</name>
<evidence type="ECO:0000313" key="2">
    <source>
        <dbReference type="EMBL" id="KUM47018.1"/>
    </source>
</evidence>
<feature type="signal peptide" evidence="1">
    <location>
        <begin position="1"/>
        <end position="21"/>
    </location>
</feature>
<reference evidence="2" key="1">
    <citation type="journal article" date="2015" name="Genome Biol. Evol.">
        <title>Organellar Genomes of White Spruce (Picea glauca): Assembly and Annotation.</title>
        <authorList>
            <person name="Jackman S.D."/>
            <person name="Warren R.L."/>
            <person name="Gibb E.A."/>
            <person name="Vandervalk B.P."/>
            <person name="Mohamadi H."/>
            <person name="Chu J."/>
            <person name="Raymond A."/>
            <person name="Pleasance S."/>
            <person name="Coope R."/>
            <person name="Wildung M.R."/>
            <person name="Ritland C.E."/>
            <person name="Bousquet J."/>
            <person name="Jones S.J."/>
            <person name="Bohlmann J."/>
            <person name="Birol I."/>
        </authorList>
    </citation>
    <scope>NUCLEOTIDE SEQUENCE [LARGE SCALE GENOMIC DNA]</scope>
    <source>
        <tissue evidence="2">Flushing bud</tissue>
    </source>
</reference>
<keyword evidence="2" id="KW-0496">Mitochondrion</keyword>
<organism evidence="2">
    <name type="scientific">Picea glauca</name>
    <name type="common">White spruce</name>
    <name type="synonym">Pinus glauca</name>
    <dbReference type="NCBI Taxonomy" id="3330"/>
    <lineage>
        <taxon>Eukaryota</taxon>
        <taxon>Viridiplantae</taxon>
        <taxon>Streptophyta</taxon>
        <taxon>Embryophyta</taxon>
        <taxon>Tracheophyta</taxon>
        <taxon>Spermatophyta</taxon>
        <taxon>Pinopsida</taxon>
        <taxon>Pinidae</taxon>
        <taxon>Conifers I</taxon>
        <taxon>Pinales</taxon>
        <taxon>Pinaceae</taxon>
        <taxon>Picea</taxon>
    </lineage>
</organism>
<gene>
    <name evidence="2" type="ORF">ABT39_MTgene6022</name>
</gene>
<accession>A0A117NGM5</accession>
<dbReference type="AlphaFoldDB" id="A0A117NGM5"/>
<proteinExistence type="predicted"/>
<geneLocation type="mitochondrion" evidence="2"/>
<feature type="chain" id="PRO_5007152032" evidence="1">
    <location>
        <begin position="22"/>
        <end position="45"/>
    </location>
</feature>
<protein>
    <submittedName>
        <fullName evidence="2">Uncharacterized protein</fullName>
    </submittedName>
</protein>
<keyword evidence="1" id="KW-0732">Signal</keyword>
<comment type="caution">
    <text evidence="2">The sequence shown here is derived from an EMBL/GenBank/DDBJ whole genome shotgun (WGS) entry which is preliminary data.</text>
</comment>
<evidence type="ECO:0000256" key="1">
    <source>
        <dbReference type="SAM" id="SignalP"/>
    </source>
</evidence>
<sequence length="45" mass="5226">MLLDKLLYALLSLSMDLLVQLDRLSKPMNQPHQLHNQLGQRAKLQ</sequence>